<dbReference type="Proteomes" id="UP001152797">
    <property type="component" value="Unassembled WGS sequence"/>
</dbReference>
<keyword evidence="3" id="KW-1185">Reference proteome</keyword>
<dbReference type="EMBL" id="CAMXCT020003079">
    <property type="protein sequence ID" value="CAL1155653.1"/>
    <property type="molecule type" value="Genomic_DNA"/>
</dbReference>
<accession>A0A9P1D4H9</accession>
<evidence type="ECO:0000313" key="3">
    <source>
        <dbReference type="Proteomes" id="UP001152797"/>
    </source>
</evidence>
<dbReference type="SUPFAM" id="SSF54637">
    <property type="entry name" value="Thioesterase/thiol ester dehydrase-isomerase"/>
    <property type="match status" value="1"/>
</dbReference>
<reference evidence="2" key="2">
    <citation type="submission" date="2024-04" db="EMBL/GenBank/DDBJ databases">
        <authorList>
            <person name="Chen Y."/>
            <person name="Shah S."/>
            <person name="Dougan E. K."/>
            <person name="Thang M."/>
            <person name="Chan C."/>
        </authorList>
    </citation>
    <scope>NUCLEOTIDE SEQUENCE [LARGE SCALE GENOMIC DNA]</scope>
</reference>
<gene>
    <name evidence="1" type="ORF">C1SCF055_LOCUS28243</name>
</gene>
<proteinExistence type="predicted"/>
<evidence type="ECO:0000313" key="2">
    <source>
        <dbReference type="EMBL" id="CAL1155653.1"/>
    </source>
</evidence>
<dbReference type="EMBL" id="CAMXCT010003079">
    <property type="protein sequence ID" value="CAI4002278.1"/>
    <property type="molecule type" value="Genomic_DNA"/>
</dbReference>
<dbReference type="OrthoDB" id="46661at2759"/>
<dbReference type="Gene3D" id="3.10.129.10">
    <property type="entry name" value="Hotdog Thioesterase"/>
    <property type="match status" value="1"/>
</dbReference>
<dbReference type="EMBL" id="CAMXCT030003079">
    <property type="protein sequence ID" value="CAL4789590.1"/>
    <property type="molecule type" value="Genomic_DNA"/>
</dbReference>
<name>A0A9P1D4H9_9DINO</name>
<dbReference type="InterPro" id="IPR029069">
    <property type="entry name" value="HotDog_dom_sf"/>
</dbReference>
<dbReference type="AlphaFoldDB" id="A0A9P1D4H9"/>
<comment type="caution">
    <text evidence="1">The sequence shown here is derived from an EMBL/GenBank/DDBJ whole genome shotgun (WGS) entry which is preliminary data.</text>
</comment>
<protein>
    <submittedName>
        <fullName evidence="1">Uncharacterized protein</fullName>
    </submittedName>
</protein>
<reference evidence="1" key="1">
    <citation type="submission" date="2022-10" db="EMBL/GenBank/DDBJ databases">
        <authorList>
            <person name="Chen Y."/>
            <person name="Dougan E. K."/>
            <person name="Chan C."/>
            <person name="Rhodes N."/>
            <person name="Thang M."/>
        </authorList>
    </citation>
    <scope>NUCLEOTIDE SEQUENCE</scope>
</reference>
<organism evidence="1">
    <name type="scientific">Cladocopium goreaui</name>
    <dbReference type="NCBI Taxonomy" id="2562237"/>
    <lineage>
        <taxon>Eukaryota</taxon>
        <taxon>Sar</taxon>
        <taxon>Alveolata</taxon>
        <taxon>Dinophyceae</taxon>
        <taxon>Suessiales</taxon>
        <taxon>Symbiodiniaceae</taxon>
        <taxon>Cladocopium</taxon>
    </lineage>
</organism>
<sequence length="289" mass="32400">MAPERISALIAERQVHLRRLTQARDEEALTADIEMFRPPLTGLCSRCSRCSHGIPMDPKAASHGKDPVSSLSSRQAAYCKENRAVIVGVTQARYRSAAKLGDVLTVQLWLEEDAQHHQRWKVRSVAEVECVSAELLVVHAAQDFLSSRKWPAFAGQPRATLVPAREECASPPSIHDVLRWFERSRSDFLGGPKALQQVMDLGILVVVARIDDFEYDTKLVYLGSDAVDWEVRSVLDISRGKLIFDERLIMQPNSDYEVAIARANVTCVCIDATTRRITRAPKKLLELIK</sequence>
<evidence type="ECO:0000313" key="1">
    <source>
        <dbReference type="EMBL" id="CAI4002278.1"/>
    </source>
</evidence>